<sequence length="148" mass="16926">MPMSERKLSSYEFQMNAAVISEEQFSIRLNFKLPQYLHASFLWSNVWESSVPRRYENKNSSIISEETIWKPSYLMLKFLQTEIVAVDVTKVSARNICPSLLEQCRLVLGNGTTSSELRANASSSSWPAAMMPSKASYLERQAPRSCYQ</sequence>
<protein>
    <submittedName>
        <fullName evidence="1">Uncharacterized protein</fullName>
    </submittedName>
</protein>
<name>A0A8K0N6Q7_COCNU</name>
<proteinExistence type="predicted"/>
<keyword evidence="2" id="KW-1185">Reference proteome</keyword>
<reference evidence="1" key="1">
    <citation type="journal article" date="2017" name="Gigascience">
        <title>The genome draft of coconut (Cocos nucifera).</title>
        <authorList>
            <person name="Xiao Y."/>
            <person name="Xu P."/>
            <person name="Fan H."/>
            <person name="Baudouin L."/>
            <person name="Xia W."/>
            <person name="Bocs S."/>
            <person name="Xu J."/>
            <person name="Li Q."/>
            <person name="Guo A."/>
            <person name="Zhou L."/>
            <person name="Li J."/>
            <person name="Wu Y."/>
            <person name="Ma Z."/>
            <person name="Armero A."/>
            <person name="Issali A.E."/>
            <person name="Liu N."/>
            <person name="Peng M."/>
            <person name="Yang Y."/>
        </authorList>
    </citation>
    <scope>NUCLEOTIDE SEQUENCE</scope>
    <source>
        <tissue evidence="1">Spear leaf of Hainan Tall coconut</tissue>
    </source>
</reference>
<comment type="caution">
    <text evidence="1">The sequence shown here is derived from an EMBL/GenBank/DDBJ whole genome shotgun (WGS) entry which is preliminary data.</text>
</comment>
<dbReference type="AlphaFoldDB" id="A0A8K0N6Q7"/>
<evidence type="ECO:0000313" key="2">
    <source>
        <dbReference type="Proteomes" id="UP000797356"/>
    </source>
</evidence>
<dbReference type="Proteomes" id="UP000797356">
    <property type="component" value="Chromosome 9"/>
</dbReference>
<accession>A0A8K0N6Q7</accession>
<evidence type="ECO:0000313" key="1">
    <source>
        <dbReference type="EMBL" id="KAG1361037.1"/>
    </source>
</evidence>
<reference evidence="1" key="2">
    <citation type="submission" date="2019-07" db="EMBL/GenBank/DDBJ databases">
        <authorList>
            <person name="Yang Y."/>
            <person name="Bocs S."/>
            <person name="Baudouin L."/>
        </authorList>
    </citation>
    <scope>NUCLEOTIDE SEQUENCE</scope>
    <source>
        <tissue evidence="1">Spear leaf of Hainan Tall coconut</tissue>
    </source>
</reference>
<dbReference type="EMBL" id="CM017880">
    <property type="protein sequence ID" value="KAG1361037.1"/>
    <property type="molecule type" value="Genomic_DNA"/>
</dbReference>
<organism evidence="1 2">
    <name type="scientific">Cocos nucifera</name>
    <name type="common">Coconut palm</name>
    <dbReference type="NCBI Taxonomy" id="13894"/>
    <lineage>
        <taxon>Eukaryota</taxon>
        <taxon>Viridiplantae</taxon>
        <taxon>Streptophyta</taxon>
        <taxon>Embryophyta</taxon>
        <taxon>Tracheophyta</taxon>
        <taxon>Spermatophyta</taxon>
        <taxon>Magnoliopsida</taxon>
        <taxon>Liliopsida</taxon>
        <taxon>Arecaceae</taxon>
        <taxon>Arecoideae</taxon>
        <taxon>Cocoseae</taxon>
        <taxon>Attaleinae</taxon>
        <taxon>Cocos</taxon>
    </lineage>
</organism>
<gene>
    <name evidence="1" type="ORF">COCNU_09G005000</name>
</gene>